<evidence type="ECO:0000313" key="2">
    <source>
        <dbReference type="EMBL" id="QGU08430.1"/>
    </source>
</evidence>
<organism evidence="2 3">
    <name type="scientific">Corynebacterium occultum</name>
    <dbReference type="NCBI Taxonomy" id="2675219"/>
    <lineage>
        <taxon>Bacteria</taxon>
        <taxon>Bacillati</taxon>
        <taxon>Actinomycetota</taxon>
        <taxon>Actinomycetes</taxon>
        <taxon>Mycobacteriales</taxon>
        <taxon>Corynebacteriaceae</taxon>
        <taxon>Corynebacterium</taxon>
    </lineage>
</organism>
<dbReference type="PANTHER" id="PTHR46832">
    <property type="entry name" value="5'-METHYLTHIOADENOSINE/S-ADENOSYLHOMOCYSTEINE NUCLEOSIDASE"/>
    <property type="match status" value="1"/>
</dbReference>
<accession>A0A6B8WEL6</accession>
<dbReference type="GO" id="GO:0009116">
    <property type="term" value="P:nucleoside metabolic process"/>
    <property type="evidence" value="ECO:0007669"/>
    <property type="project" value="InterPro"/>
</dbReference>
<dbReference type="GO" id="GO:0008930">
    <property type="term" value="F:methylthioadenosine nucleosidase activity"/>
    <property type="evidence" value="ECO:0007669"/>
    <property type="project" value="TreeGrafter"/>
</dbReference>
<dbReference type="InterPro" id="IPR000845">
    <property type="entry name" value="Nucleoside_phosphorylase_d"/>
</dbReference>
<dbReference type="RefSeq" id="WP_156231972.1">
    <property type="nucleotide sequence ID" value="NZ_CP046455.1"/>
</dbReference>
<evidence type="ECO:0000313" key="3">
    <source>
        <dbReference type="Proteomes" id="UP000424462"/>
    </source>
</evidence>
<name>A0A6B8WEL6_9CORY</name>
<evidence type="ECO:0000259" key="1">
    <source>
        <dbReference type="Pfam" id="PF01048"/>
    </source>
</evidence>
<dbReference type="GO" id="GO:0019284">
    <property type="term" value="P:L-methionine salvage from S-adenosylmethionine"/>
    <property type="evidence" value="ECO:0007669"/>
    <property type="project" value="TreeGrafter"/>
</dbReference>
<dbReference type="EMBL" id="CP046455">
    <property type="protein sequence ID" value="QGU08430.1"/>
    <property type="molecule type" value="Genomic_DNA"/>
</dbReference>
<dbReference type="AlphaFoldDB" id="A0A6B8WEL6"/>
<reference evidence="2 3" key="1">
    <citation type="submission" date="2019-11" db="EMBL/GenBank/DDBJ databases">
        <title>Complete genome sequence of Corynebacterium kalinowskii 1959, a novel Corynebacterium species isolated from soil of a small paddock in Vilsendorf, Germany.</title>
        <authorList>
            <person name="Schaffert L."/>
            <person name="Ruwe M."/>
            <person name="Milse J."/>
            <person name="Hanuschka K."/>
            <person name="Ortseifen V."/>
            <person name="Droste J."/>
            <person name="Brandt D."/>
            <person name="Schlueter L."/>
            <person name="Kutter Y."/>
            <person name="Vinke S."/>
            <person name="Viehoefer P."/>
            <person name="Jacob L."/>
            <person name="Luebke N.-C."/>
            <person name="Schulte-Berndt E."/>
            <person name="Hain C."/>
            <person name="Linder M."/>
            <person name="Schmidt P."/>
            <person name="Wollenschlaeger L."/>
            <person name="Luttermann T."/>
            <person name="Thieme E."/>
            <person name="Hassa J."/>
            <person name="Haak M."/>
            <person name="Wittchen M."/>
            <person name="Mentz A."/>
            <person name="Persicke M."/>
            <person name="Busche T."/>
            <person name="Ruckert C."/>
        </authorList>
    </citation>
    <scope>NUCLEOTIDE SEQUENCE [LARGE SCALE GENOMIC DNA]</scope>
    <source>
        <strain evidence="2 3">2039</strain>
    </source>
</reference>
<dbReference type="InterPro" id="IPR035994">
    <property type="entry name" value="Nucleoside_phosphorylase_sf"/>
</dbReference>
<gene>
    <name evidence="2" type="primary">mtnN</name>
    <name evidence="2" type="ORF">COCCU_12650</name>
</gene>
<keyword evidence="3" id="KW-1185">Reference proteome</keyword>
<dbReference type="KEGG" id="cok:COCCU_12650"/>
<dbReference type="EC" id="3.2.2.-" evidence="2"/>
<sequence length="194" mass="20802">MDIIDGAPLLVCATEEEARYAPADLPLLITGMGTVACAVRLTRALTQAEGEGRKPSRLVNFGTAGALKNGLNGIFEISSVYKHDFDSDILEQITAKPCPNRMLVEVSGSFPTARLATGDRFVNDSELRTRLAGNADLVEMEGAIVAWIGREYDIPVTLLKQVSDRADEEAPKSWAAAVDAGAMELGKALLKVVR</sequence>
<keyword evidence="2" id="KW-0378">Hydrolase</keyword>
<feature type="domain" description="Nucleoside phosphorylase" evidence="1">
    <location>
        <begin position="29"/>
        <end position="191"/>
    </location>
</feature>
<keyword evidence="2" id="KW-0326">Glycosidase</keyword>
<dbReference type="Gene3D" id="3.40.50.1580">
    <property type="entry name" value="Nucleoside phosphorylase domain"/>
    <property type="match status" value="1"/>
</dbReference>
<dbReference type="NCBIfam" id="NF004168">
    <property type="entry name" value="PRK05634.1"/>
    <property type="match status" value="1"/>
</dbReference>
<proteinExistence type="predicted"/>
<dbReference type="SUPFAM" id="SSF53167">
    <property type="entry name" value="Purine and uridine phosphorylases"/>
    <property type="match status" value="1"/>
</dbReference>
<dbReference type="Proteomes" id="UP000424462">
    <property type="component" value="Chromosome"/>
</dbReference>
<protein>
    <submittedName>
        <fullName evidence="2">Aminodeoxyfutalosine nucleosidase</fullName>
        <ecNumber evidence="2">3.2.2.-</ecNumber>
    </submittedName>
</protein>
<dbReference type="GO" id="GO:0008782">
    <property type="term" value="F:adenosylhomocysteine nucleosidase activity"/>
    <property type="evidence" value="ECO:0007669"/>
    <property type="project" value="TreeGrafter"/>
</dbReference>
<dbReference type="PANTHER" id="PTHR46832:SF1">
    <property type="entry name" value="5'-METHYLTHIOADENOSINE_S-ADENOSYLHOMOCYSTEINE NUCLEOSIDASE"/>
    <property type="match status" value="1"/>
</dbReference>
<dbReference type="Pfam" id="PF01048">
    <property type="entry name" value="PNP_UDP_1"/>
    <property type="match status" value="1"/>
</dbReference>
<dbReference type="GO" id="GO:0005829">
    <property type="term" value="C:cytosol"/>
    <property type="evidence" value="ECO:0007669"/>
    <property type="project" value="TreeGrafter"/>
</dbReference>